<dbReference type="EC" id="7.1.1.2" evidence="3 17"/>
<evidence type="ECO:0000256" key="17">
    <source>
        <dbReference type="RuleBase" id="RU003404"/>
    </source>
</evidence>
<feature type="transmembrane region" description="Helical" evidence="17">
    <location>
        <begin position="268"/>
        <end position="287"/>
    </location>
</feature>
<dbReference type="GO" id="GO:0042773">
    <property type="term" value="P:ATP synthesis coupled electron transport"/>
    <property type="evidence" value="ECO:0007669"/>
    <property type="project" value="InterPro"/>
</dbReference>
<keyword evidence="8" id="KW-0999">Mitochondrion inner membrane</keyword>
<keyword evidence="14 17" id="KW-0496">Mitochondrion</keyword>
<reference evidence="21" key="2">
    <citation type="journal article" date="2016" name="Sci. Rep.">
        <title>Rearrangement of mitochondrial tRNA genes in flat bugs (Hemiptera: Aradidae).</title>
        <authorList>
            <person name="Song F."/>
            <person name="Li H."/>
            <person name="Shao R."/>
            <person name="Shi A."/>
            <person name="Bai X."/>
            <person name="Zheng X."/>
            <person name="Heiss E."/>
            <person name="Cai W."/>
        </authorList>
    </citation>
    <scope>NUCLEOTIDE SEQUENCE</scope>
</reference>
<comment type="subcellular location">
    <subcellularLocation>
        <location evidence="2">Mitochondrion inner membrane</location>
        <topology evidence="2">Multi-pass membrane protein</topology>
    </subcellularLocation>
</comment>
<dbReference type="EMBL" id="JQ780818">
    <property type="protein sequence ID" value="AFI54707.1"/>
    <property type="molecule type" value="Genomic_DNA"/>
</dbReference>
<keyword evidence="5 17" id="KW-0813">Transport</keyword>
<dbReference type="GO" id="GO:0008137">
    <property type="term" value="F:NADH dehydrogenase (ubiquinone) activity"/>
    <property type="evidence" value="ECO:0007669"/>
    <property type="project" value="UniProtKB-EC"/>
</dbReference>
<comment type="function">
    <text evidence="1">Core subunit of the mitochondrial membrane respiratory chain NADH dehydrogenase (Complex I) that is believed to belong to the minimal assembly required for catalysis. Complex I functions in the transfer of electrons from NADH to the respiratory chain. The immediate electron acceptor for the enzyme is believed to be ubiquinone.</text>
</comment>
<evidence type="ECO:0000256" key="11">
    <source>
        <dbReference type="ARBA" id="ARBA00022989"/>
    </source>
</evidence>
<feature type="transmembrane region" description="Helical" evidence="17">
    <location>
        <begin position="6"/>
        <end position="26"/>
    </location>
</feature>
<comment type="similarity">
    <text evidence="17">Belongs to the complex I subunit 5 family.</text>
</comment>
<sequence>MVPIYLVYFGYLFLSGGFFLCMGVIFKDLELVIFLDWEFFSMNSLMFSYSLLLDYVSLLFLGCVLLISSMVILYSYIYMEADYNSDRFVYLVILFVLSMVALIISPNMISILLGWDGLGLVSYCLVVYFQNFNSYNAGMLTVLTNRMGDVAILICISFMLGYGSWHFIYYASEGVFYEWGVLFLISLAAFTSSAQLPFSSWLPAAMAAPTPVSALVHSSTLVTAGVYLLIRFEGQVSGLGWSFLLWLSLLTATMSGIGANFEYDLSKVIALSTLSQLGLMMGVLFLGGPVLAFFHLLTHAFFSALLFLCAGLVIHLMGDSQDIRYMGATVHSIPMTCACFCISNLSLCGVPFLSGFYSKDSILEFASFSCGSEFLCVLLFYLSVGLTVSYSFRLVYYCITDFTGLGSCHSFSEGGVMASSMFFLCFVSVSGGSILCWVLLPWSGVVCLPFMLKVSPICIFILGMLMSYFFLAVGYTYSLGGVFIKGYMGSMWFIPYLSTILLYPSSFYLSSGALNCLDTGWSESLISKSPYSLIVLVSKIRGFVGVSVAFLFLYFLFVFVLFLI</sequence>
<dbReference type="AlphaFoldDB" id="A0A172DYV7"/>
<keyword evidence="13 17" id="KW-0830">Ubiquinone</keyword>
<accession>A0A172DYV7</accession>
<keyword evidence="12 17" id="KW-0520">NAD</keyword>
<keyword evidence="10" id="KW-0249">Electron transport</keyword>
<keyword evidence="9" id="KW-1278">Translocase</keyword>
<feature type="domain" description="NADH dehydrogenase subunit 5 C-terminal" evidence="20">
    <location>
        <begin position="390"/>
        <end position="563"/>
    </location>
</feature>
<dbReference type="PRINTS" id="PR01434">
    <property type="entry name" value="NADHDHGNASE5"/>
</dbReference>
<evidence type="ECO:0000256" key="8">
    <source>
        <dbReference type="ARBA" id="ARBA00022792"/>
    </source>
</evidence>
<evidence type="ECO:0000256" key="15">
    <source>
        <dbReference type="ARBA" id="ARBA00023136"/>
    </source>
</evidence>
<dbReference type="PANTHER" id="PTHR42829:SF2">
    <property type="entry name" value="NADH-UBIQUINONE OXIDOREDUCTASE CHAIN 5"/>
    <property type="match status" value="1"/>
</dbReference>
<gene>
    <name evidence="21" type="primary">ND5</name>
</gene>
<keyword evidence="7 17" id="KW-0812">Transmembrane</keyword>
<dbReference type="InterPro" id="IPR010934">
    <property type="entry name" value="NADH_DH_su5_C"/>
</dbReference>
<evidence type="ECO:0000256" key="9">
    <source>
        <dbReference type="ARBA" id="ARBA00022967"/>
    </source>
</evidence>
<proteinExistence type="inferred from homology"/>
<dbReference type="GeneID" id="27985382"/>
<evidence type="ECO:0000259" key="18">
    <source>
        <dbReference type="Pfam" id="PF00361"/>
    </source>
</evidence>
<feature type="transmembrane region" description="Helical" evidence="17">
    <location>
        <begin position="489"/>
        <end position="509"/>
    </location>
</feature>
<feature type="domain" description="NADH:quinone oxidoreductase/Mrp antiporter transmembrane" evidence="18">
    <location>
        <begin position="105"/>
        <end position="380"/>
    </location>
</feature>
<dbReference type="Pfam" id="PF06455">
    <property type="entry name" value="NADH5_C"/>
    <property type="match status" value="1"/>
</dbReference>
<feature type="transmembrane region" description="Helical" evidence="17">
    <location>
        <begin position="378"/>
        <end position="399"/>
    </location>
</feature>
<evidence type="ECO:0000259" key="19">
    <source>
        <dbReference type="Pfam" id="PF00662"/>
    </source>
</evidence>
<geneLocation type="mitochondrion" evidence="21"/>
<dbReference type="Pfam" id="PF00662">
    <property type="entry name" value="Proton_antipo_N"/>
    <property type="match status" value="1"/>
</dbReference>
<evidence type="ECO:0000256" key="1">
    <source>
        <dbReference type="ARBA" id="ARBA00003257"/>
    </source>
</evidence>
<evidence type="ECO:0000256" key="13">
    <source>
        <dbReference type="ARBA" id="ARBA00023075"/>
    </source>
</evidence>
<dbReference type="RefSeq" id="YP_009258835.1">
    <property type="nucleotide sequence ID" value="NC_030362.1"/>
</dbReference>
<evidence type="ECO:0000256" key="16">
    <source>
        <dbReference type="ARBA" id="ARBA00049551"/>
    </source>
</evidence>
<evidence type="ECO:0000256" key="3">
    <source>
        <dbReference type="ARBA" id="ARBA00012944"/>
    </source>
</evidence>
<evidence type="ECO:0000259" key="20">
    <source>
        <dbReference type="Pfam" id="PF06455"/>
    </source>
</evidence>
<feature type="transmembrane region" description="Helical" evidence="17">
    <location>
        <begin position="420"/>
        <end position="442"/>
    </location>
</feature>
<keyword evidence="15 17" id="KW-0472">Membrane</keyword>
<feature type="transmembrane region" description="Helical" evidence="17">
    <location>
        <begin position="293"/>
        <end position="316"/>
    </location>
</feature>
<dbReference type="InterPro" id="IPR001516">
    <property type="entry name" value="Proton_antipo_N"/>
</dbReference>
<feature type="transmembrane region" description="Helical" evidence="17">
    <location>
        <begin position="58"/>
        <end position="76"/>
    </location>
</feature>
<dbReference type="GO" id="GO:0015990">
    <property type="term" value="P:electron transport coupled proton transport"/>
    <property type="evidence" value="ECO:0007669"/>
    <property type="project" value="TreeGrafter"/>
</dbReference>
<dbReference type="GO" id="GO:0005743">
    <property type="term" value="C:mitochondrial inner membrane"/>
    <property type="evidence" value="ECO:0007669"/>
    <property type="project" value="UniProtKB-SubCell"/>
</dbReference>
<feature type="transmembrane region" description="Helical" evidence="17">
    <location>
        <begin position="454"/>
        <end position="477"/>
    </location>
</feature>
<keyword evidence="11 17" id="KW-1133">Transmembrane helix</keyword>
<feature type="transmembrane region" description="Helical" evidence="17">
    <location>
        <begin position="88"/>
        <end position="105"/>
    </location>
</feature>
<feature type="transmembrane region" description="Helical" evidence="17">
    <location>
        <begin position="150"/>
        <end position="170"/>
    </location>
</feature>
<feature type="transmembrane region" description="Helical" evidence="17">
    <location>
        <begin position="540"/>
        <end position="563"/>
    </location>
</feature>
<dbReference type="Pfam" id="PF00361">
    <property type="entry name" value="Proton_antipo_M"/>
    <property type="match status" value="1"/>
</dbReference>
<keyword evidence="6" id="KW-0679">Respiratory chain</keyword>
<organism evidence="21">
    <name type="scientific">Aradus compar</name>
    <dbReference type="NCBI Taxonomy" id="1176475"/>
    <lineage>
        <taxon>Eukaryota</taxon>
        <taxon>Metazoa</taxon>
        <taxon>Ecdysozoa</taxon>
        <taxon>Arthropoda</taxon>
        <taxon>Hexapoda</taxon>
        <taxon>Insecta</taxon>
        <taxon>Pterygota</taxon>
        <taxon>Neoptera</taxon>
        <taxon>Paraneoptera</taxon>
        <taxon>Hemiptera</taxon>
        <taxon>Heteroptera</taxon>
        <taxon>Panheteroptera</taxon>
        <taxon>Pentatomomorpha</taxon>
        <taxon>Aradoidea</taxon>
        <taxon>Aradidae</taxon>
        <taxon>Aradinae</taxon>
        <taxon>Aradus</taxon>
    </lineage>
</organism>
<dbReference type="CTD" id="4540"/>
<reference evidence="21" key="1">
    <citation type="submission" date="2012-03" db="EMBL/GenBank/DDBJ databases">
        <authorList>
            <person name="Mohankumar C."/>
            <person name="Salini B."/>
            <person name="Harish M."/>
            <person name="Sooraj B."/>
        </authorList>
    </citation>
    <scope>NUCLEOTIDE SEQUENCE</scope>
</reference>
<evidence type="ECO:0000256" key="5">
    <source>
        <dbReference type="ARBA" id="ARBA00022448"/>
    </source>
</evidence>
<evidence type="ECO:0000256" key="7">
    <source>
        <dbReference type="ARBA" id="ARBA00022692"/>
    </source>
</evidence>
<comment type="catalytic activity">
    <reaction evidence="16 17">
        <text>a ubiquinone + NADH + 5 H(+)(in) = a ubiquinol + NAD(+) + 4 H(+)(out)</text>
        <dbReference type="Rhea" id="RHEA:29091"/>
        <dbReference type="Rhea" id="RHEA-COMP:9565"/>
        <dbReference type="Rhea" id="RHEA-COMP:9566"/>
        <dbReference type="ChEBI" id="CHEBI:15378"/>
        <dbReference type="ChEBI" id="CHEBI:16389"/>
        <dbReference type="ChEBI" id="CHEBI:17976"/>
        <dbReference type="ChEBI" id="CHEBI:57540"/>
        <dbReference type="ChEBI" id="CHEBI:57945"/>
        <dbReference type="EC" id="7.1.1.2"/>
    </reaction>
</comment>
<comment type="function">
    <text evidence="17">Core subunit of the mitochondrial membrane respiratory chain NADH dehydrogenase (Complex I) which catalyzes electron transfer from NADH through the respiratory chain, using ubiquinone as an electron acceptor. Essential for the catalytic activity and assembly of complex I.</text>
</comment>
<evidence type="ECO:0000256" key="12">
    <source>
        <dbReference type="ARBA" id="ARBA00023027"/>
    </source>
</evidence>
<dbReference type="InterPro" id="IPR003945">
    <property type="entry name" value="NU5C-like"/>
</dbReference>
<protein>
    <recommendedName>
        <fullName evidence="4 17">NADH-ubiquinone oxidoreductase chain 5</fullName>
        <ecNumber evidence="3 17">7.1.1.2</ecNumber>
    </recommendedName>
</protein>
<feature type="domain" description="NADH-Ubiquinone oxidoreductase (complex I) chain 5 N-terminal" evidence="19">
    <location>
        <begin position="40"/>
        <end position="88"/>
    </location>
</feature>
<evidence type="ECO:0000256" key="14">
    <source>
        <dbReference type="ARBA" id="ARBA00023128"/>
    </source>
</evidence>
<dbReference type="PANTHER" id="PTHR42829">
    <property type="entry name" value="NADH-UBIQUINONE OXIDOREDUCTASE CHAIN 5"/>
    <property type="match status" value="1"/>
</dbReference>
<evidence type="ECO:0000256" key="10">
    <source>
        <dbReference type="ARBA" id="ARBA00022982"/>
    </source>
</evidence>
<evidence type="ECO:0000256" key="2">
    <source>
        <dbReference type="ARBA" id="ARBA00004448"/>
    </source>
</evidence>
<dbReference type="InterPro" id="IPR001750">
    <property type="entry name" value="ND/Mrp_TM"/>
</dbReference>
<feature type="transmembrane region" description="Helical" evidence="17">
    <location>
        <begin position="242"/>
        <end position="261"/>
    </location>
</feature>
<feature type="transmembrane region" description="Helical" evidence="17">
    <location>
        <begin position="210"/>
        <end position="230"/>
    </location>
</feature>
<evidence type="ECO:0000313" key="21">
    <source>
        <dbReference type="EMBL" id="AFI54707.1"/>
    </source>
</evidence>
<feature type="transmembrane region" description="Helical" evidence="17">
    <location>
        <begin position="176"/>
        <end position="198"/>
    </location>
</feature>
<evidence type="ECO:0000256" key="6">
    <source>
        <dbReference type="ARBA" id="ARBA00022660"/>
    </source>
</evidence>
<name>A0A172DYV7_9HEMI</name>
<dbReference type="GO" id="GO:0003954">
    <property type="term" value="F:NADH dehydrogenase activity"/>
    <property type="evidence" value="ECO:0007669"/>
    <property type="project" value="TreeGrafter"/>
</dbReference>
<evidence type="ECO:0000256" key="4">
    <source>
        <dbReference type="ARBA" id="ARBA00021096"/>
    </source>
</evidence>